<evidence type="ECO:0000256" key="1">
    <source>
        <dbReference type="ARBA" id="ARBA00023015"/>
    </source>
</evidence>
<dbReference type="InterPro" id="IPR036271">
    <property type="entry name" value="Tet_transcr_reg_TetR-rel_C_sf"/>
</dbReference>
<dbReference type="Proteomes" id="UP000501991">
    <property type="component" value="Chromosome"/>
</dbReference>
<evidence type="ECO:0000256" key="2">
    <source>
        <dbReference type="ARBA" id="ARBA00023125"/>
    </source>
</evidence>
<dbReference type="InterPro" id="IPR009057">
    <property type="entry name" value="Homeodomain-like_sf"/>
</dbReference>
<evidence type="ECO:0000313" key="6">
    <source>
        <dbReference type="EMBL" id="QID16595.1"/>
    </source>
</evidence>
<evidence type="ECO:0000256" key="3">
    <source>
        <dbReference type="ARBA" id="ARBA00023163"/>
    </source>
</evidence>
<dbReference type="InterPro" id="IPR001647">
    <property type="entry name" value="HTH_TetR"/>
</dbReference>
<keyword evidence="3" id="KW-0804">Transcription</keyword>
<feature type="DNA-binding region" description="H-T-H motif" evidence="4">
    <location>
        <begin position="45"/>
        <end position="64"/>
    </location>
</feature>
<name>A0A6C1B112_9RHOO</name>
<dbReference type="InterPro" id="IPR011075">
    <property type="entry name" value="TetR_C"/>
</dbReference>
<keyword evidence="7" id="KW-1185">Reference proteome</keyword>
<dbReference type="SUPFAM" id="SSF46689">
    <property type="entry name" value="Homeodomain-like"/>
    <property type="match status" value="1"/>
</dbReference>
<keyword evidence="2 4" id="KW-0238">DNA-binding</keyword>
<dbReference type="PRINTS" id="PR00455">
    <property type="entry name" value="HTHTETR"/>
</dbReference>
<dbReference type="Pfam" id="PF00440">
    <property type="entry name" value="TetR_N"/>
    <property type="match status" value="1"/>
</dbReference>
<feature type="domain" description="HTH tetR-type" evidence="5">
    <location>
        <begin position="22"/>
        <end position="82"/>
    </location>
</feature>
<dbReference type="EMBL" id="CP048836">
    <property type="protein sequence ID" value="QID16595.1"/>
    <property type="molecule type" value="Genomic_DNA"/>
</dbReference>
<evidence type="ECO:0000256" key="4">
    <source>
        <dbReference type="PROSITE-ProRule" id="PRU00335"/>
    </source>
</evidence>
<evidence type="ECO:0000313" key="7">
    <source>
        <dbReference type="Proteomes" id="UP000501991"/>
    </source>
</evidence>
<dbReference type="SUPFAM" id="SSF48498">
    <property type="entry name" value="Tetracyclin repressor-like, C-terminal domain"/>
    <property type="match status" value="1"/>
</dbReference>
<dbReference type="GO" id="GO:0003677">
    <property type="term" value="F:DNA binding"/>
    <property type="evidence" value="ECO:0007669"/>
    <property type="project" value="UniProtKB-UniRule"/>
</dbReference>
<dbReference type="RefSeq" id="WP_173763764.1">
    <property type="nucleotide sequence ID" value="NZ_CP048836.1"/>
</dbReference>
<keyword evidence="1" id="KW-0805">Transcription regulation</keyword>
<dbReference type="AlphaFoldDB" id="A0A6C1B112"/>
<dbReference type="PANTHER" id="PTHR47506">
    <property type="entry name" value="TRANSCRIPTIONAL REGULATORY PROTEIN"/>
    <property type="match status" value="1"/>
</dbReference>
<accession>A0A6C1B112</accession>
<evidence type="ECO:0000259" key="5">
    <source>
        <dbReference type="PROSITE" id="PS50977"/>
    </source>
</evidence>
<reference evidence="6 7" key="1">
    <citation type="submission" date="2020-02" db="EMBL/GenBank/DDBJ databases">
        <title>Nitrogenibacter mangrovi gen. nov., sp. nov. isolated from mangrove sediment, a denitrifying betaproteobacterium.</title>
        <authorList>
            <person name="Liao H."/>
            <person name="Tian Y."/>
        </authorList>
    </citation>
    <scope>NUCLEOTIDE SEQUENCE [LARGE SCALE GENOMIC DNA]</scope>
    <source>
        <strain evidence="6 7">M9-3-2</strain>
    </source>
</reference>
<protein>
    <submittedName>
        <fullName evidence="6">TetR family transcriptional regulator</fullName>
    </submittedName>
</protein>
<sequence>MTTDTPVARRRGRPPKRIEAHVDTRDALVRAGLAVLTEKGFVATGIDEVLRQVGVPKGSFYHYFESKEAFGRAVIDAYADYFARKLDRAFDAATLTPLARLGAFVDDAAAGMARHGFRRGCLIGNLGQEMVNLPESFREQLQAVFRDWEARLAACLAAAREAGEIPPETDCTRMACSFWIGWEGAVLRAKLERSDAPLFLYADTFLAALRRRDHS</sequence>
<gene>
    <name evidence="6" type="ORF">G3580_02500</name>
</gene>
<organism evidence="6 7">
    <name type="scientific">Nitrogeniibacter mangrovi</name>
    <dbReference type="NCBI Taxonomy" id="2016596"/>
    <lineage>
        <taxon>Bacteria</taxon>
        <taxon>Pseudomonadati</taxon>
        <taxon>Pseudomonadota</taxon>
        <taxon>Betaproteobacteria</taxon>
        <taxon>Rhodocyclales</taxon>
        <taxon>Zoogloeaceae</taxon>
        <taxon>Nitrogeniibacter</taxon>
    </lineage>
</organism>
<proteinExistence type="predicted"/>
<dbReference type="PROSITE" id="PS50977">
    <property type="entry name" value="HTH_TETR_2"/>
    <property type="match status" value="1"/>
</dbReference>
<dbReference type="Gene3D" id="1.10.357.10">
    <property type="entry name" value="Tetracycline Repressor, domain 2"/>
    <property type="match status" value="1"/>
</dbReference>
<dbReference type="PANTHER" id="PTHR47506:SF6">
    <property type="entry name" value="HTH-TYPE TRANSCRIPTIONAL REPRESSOR NEMR"/>
    <property type="match status" value="1"/>
</dbReference>
<dbReference type="KEGG" id="azq:G3580_02500"/>
<dbReference type="Pfam" id="PF16925">
    <property type="entry name" value="TetR_C_13"/>
    <property type="match status" value="1"/>
</dbReference>